<name>A0A6N7S9H4_9FIRM</name>
<proteinExistence type="predicted"/>
<dbReference type="NCBIfam" id="TIGR01784">
    <property type="entry name" value="T_den_put_tspse"/>
    <property type="match status" value="1"/>
</dbReference>
<evidence type="ECO:0000313" key="2">
    <source>
        <dbReference type="EMBL" id="MSC33995.1"/>
    </source>
</evidence>
<keyword evidence="4" id="KW-1185">Reference proteome</keyword>
<gene>
    <name evidence="2" type="ORF">GKD88_12780</name>
    <name evidence="1" type="ORF">GKE08_13110</name>
</gene>
<protein>
    <submittedName>
        <fullName evidence="1">Rpn family recombination-promoting nuclease/putative transposase</fullName>
    </submittedName>
</protein>
<accession>A0A6N7S9H4</accession>
<reference evidence="3 4" key="1">
    <citation type="journal article" date="2019" name="Nat. Med.">
        <title>A library of human gut bacterial isolates paired with longitudinal multiomics data enables mechanistic microbiome research.</title>
        <authorList>
            <person name="Poyet M."/>
            <person name="Groussin M."/>
            <person name="Gibbons S.M."/>
            <person name="Avila-Pacheco J."/>
            <person name="Jiang X."/>
            <person name="Kearney S.M."/>
            <person name="Perrotta A.R."/>
            <person name="Berdy B."/>
            <person name="Zhao S."/>
            <person name="Lieberman T.D."/>
            <person name="Swanson P.K."/>
            <person name="Smith M."/>
            <person name="Roesemann S."/>
            <person name="Alexander J.E."/>
            <person name="Rich S.A."/>
            <person name="Livny J."/>
            <person name="Vlamakis H."/>
            <person name="Clish C."/>
            <person name="Bullock K."/>
            <person name="Deik A."/>
            <person name="Scott J."/>
            <person name="Pierce K.A."/>
            <person name="Xavier R.J."/>
            <person name="Alm E.J."/>
        </authorList>
    </citation>
    <scope>NUCLEOTIDE SEQUENCE [LARGE SCALE GENOMIC DNA]</scope>
    <source>
        <strain evidence="1 3">BIOML-A4</strain>
        <strain evidence="2 4">BIOML-A5</strain>
    </source>
</reference>
<dbReference type="InterPro" id="IPR010106">
    <property type="entry name" value="RpnA"/>
</dbReference>
<dbReference type="AlphaFoldDB" id="A0A6N7S9H4"/>
<evidence type="ECO:0000313" key="1">
    <source>
        <dbReference type="EMBL" id="MSA90265.1"/>
    </source>
</evidence>
<dbReference type="EMBL" id="WKPI01000025">
    <property type="protein sequence ID" value="MSC33995.1"/>
    <property type="molecule type" value="Genomic_DNA"/>
</dbReference>
<dbReference type="Pfam" id="PF12784">
    <property type="entry name" value="PDDEXK_2"/>
    <property type="match status" value="1"/>
</dbReference>
<dbReference type="Proteomes" id="UP000480929">
    <property type="component" value="Unassembled WGS sequence"/>
</dbReference>
<dbReference type="EMBL" id="WKPJ01000023">
    <property type="protein sequence ID" value="MSA90265.1"/>
    <property type="molecule type" value="Genomic_DNA"/>
</dbReference>
<dbReference type="PANTHER" id="PTHR41317:SF1">
    <property type="entry name" value="PD-(D_E)XK NUCLEASE FAMILY TRANSPOSASE"/>
    <property type="match status" value="1"/>
</dbReference>
<organism evidence="1 3">
    <name type="scientific">Holdemania massiliensis</name>
    <dbReference type="NCBI Taxonomy" id="1468449"/>
    <lineage>
        <taxon>Bacteria</taxon>
        <taxon>Bacillati</taxon>
        <taxon>Bacillota</taxon>
        <taxon>Erysipelotrichia</taxon>
        <taxon>Erysipelotrichales</taxon>
        <taxon>Erysipelotrichaceae</taxon>
        <taxon>Holdemania</taxon>
    </lineage>
</organism>
<comment type="caution">
    <text evidence="1">The sequence shown here is derived from an EMBL/GenBank/DDBJ whole genome shotgun (WGS) entry which is preliminary data.</text>
</comment>
<evidence type="ECO:0000313" key="4">
    <source>
        <dbReference type="Proteomes" id="UP000480929"/>
    </source>
</evidence>
<dbReference type="PANTHER" id="PTHR41317">
    <property type="entry name" value="PD-(D_E)XK NUCLEASE FAMILY TRANSPOSASE"/>
    <property type="match status" value="1"/>
</dbReference>
<sequence length="335" mass="39342">MQKQKLKPCVEFVRPQKTNRLSLTTDWVFKHVMAHLDNRLALHSCLQSMQTGYPIREVNLNPNEEVVVFSAQKAIRYDIVGTINGNRNFNLEMQQRRKAKSEELRLLYYAARLFSGQSIRGKETDDLMSVWNIMITDFKVFAQQDMHVGNLFEMKAKTGIDLTDYFQLSIMEIEGALQLKEKEVSLLRPDEQWMAVFKFAGDPAQEKWIHAITRMNEGCRKAVERMMAIPAEMMEYIEETRRNIQMMEMQEQLNQARRSGLADGKEEGLREGRQKYLAKLIRSVQKKMHQGMSAAEIAEDWDEDIHLIQQIMFTFQFHPEWTMPQRIEILTKEKV</sequence>
<dbReference type="OrthoDB" id="2973070at2"/>
<dbReference type="Proteomes" id="UP000433575">
    <property type="component" value="Unassembled WGS sequence"/>
</dbReference>
<dbReference type="RefSeq" id="WP_154239480.1">
    <property type="nucleotide sequence ID" value="NZ_CALJPI010000285.1"/>
</dbReference>
<evidence type="ECO:0000313" key="3">
    <source>
        <dbReference type="Proteomes" id="UP000433575"/>
    </source>
</evidence>